<comment type="caution">
    <text evidence="1">The sequence shown here is derived from an EMBL/GenBank/DDBJ whole genome shotgun (WGS) entry which is preliminary data.</text>
</comment>
<accession>A0A8I0DRX8</accession>
<protein>
    <submittedName>
        <fullName evidence="1">Uncharacterized protein</fullName>
    </submittedName>
</protein>
<gene>
    <name evidence="1" type="ORF">H8S54_08250</name>
</gene>
<reference evidence="1 2" key="1">
    <citation type="submission" date="2020-08" db="EMBL/GenBank/DDBJ databases">
        <title>Genome public.</title>
        <authorList>
            <person name="Liu C."/>
            <person name="Sun Q."/>
        </authorList>
    </citation>
    <scope>NUCLEOTIDE SEQUENCE [LARGE SCALE GENOMIC DNA]</scope>
    <source>
        <strain evidence="1 2">BX17</strain>
    </source>
</reference>
<dbReference type="RefSeq" id="WP_186901266.1">
    <property type="nucleotide sequence ID" value="NZ_JACOOT010000019.1"/>
</dbReference>
<dbReference type="Proteomes" id="UP000652847">
    <property type="component" value="Unassembled WGS sequence"/>
</dbReference>
<evidence type="ECO:0000313" key="2">
    <source>
        <dbReference type="Proteomes" id="UP000652847"/>
    </source>
</evidence>
<organism evidence="1 2">
    <name type="scientific">Blautia segnis</name>
    <dbReference type="NCBI Taxonomy" id="2763030"/>
    <lineage>
        <taxon>Bacteria</taxon>
        <taxon>Bacillati</taxon>
        <taxon>Bacillota</taxon>
        <taxon>Clostridia</taxon>
        <taxon>Lachnospirales</taxon>
        <taxon>Lachnospiraceae</taxon>
        <taxon>Blautia</taxon>
    </lineage>
</organism>
<sequence>MNLPTFLRKSDELAKQLSKDQLLAVIHEIARTLPEHKREIFLDTLNYLSLSSSFRFGLNTWGPTAAWV</sequence>
<evidence type="ECO:0000313" key="1">
    <source>
        <dbReference type="EMBL" id="MBC5651097.1"/>
    </source>
</evidence>
<dbReference type="AlphaFoldDB" id="A0A8I0DRX8"/>
<dbReference type="EMBL" id="JACOOT010000019">
    <property type="protein sequence ID" value="MBC5651097.1"/>
    <property type="molecule type" value="Genomic_DNA"/>
</dbReference>
<proteinExistence type="predicted"/>
<keyword evidence="2" id="KW-1185">Reference proteome</keyword>
<name>A0A8I0DRX8_9FIRM</name>